<dbReference type="AlphaFoldDB" id="I5C6H8"/>
<protein>
    <submittedName>
        <fullName evidence="2">Epimerase/isomerase</fullName>
    </submittedName>
</protein>
<dbReference type="Proteomes" id="UP000004622">
    <property type="component" value="Unassembled WGS sequence"/>
</dbReference>
<evidence type="ECO:0000259" key="1">
    <source>
        <dbReference type="Pfam" id="PF01261"/>
    </source>
</evidence>
<dbReference type="InterPro" id="IPR013022">
    <property type="entry name" value="Xyl_isomerase-like_TIM-brl"/>
</dbReference>
<dbReference type="InterPro" id="IPR014621">
    <property type="entry name" value="UCP036778_sugar_epimerase"/>
</dbReference>
<dbReference type="Gene3D" id="3.20.20.150">
    <property type="entry name" value="Divalent-metal-dependent TIM barrel enzymes"/>
    <property type="match status" value="1"/>
</dbReference>
<evidence type="ECO:0000313" key="3">
    <source>
        <dbReference type="Proteomes" id="UP000004622"/>
    </source>
</evidence>
<accession>I5C6H8</accession>
<dbReference type="InterPro" id="IPR050312">
    <property type="entry name" value="IolE/XylAMocC-like"/>
</dbReference>
<dbReference type="InterPro" id="IPR036237">
    <property type="entry name" value="Xyl_isomerase-like_sf"/>
</dbReference>
<dbReference type="Pfam" id="PF01261">
    <property type="entry name" value="AP_endonuc_2"/>
    <property type="match status" value="1"/>
</dbReference>
<feature type="domain" description="Xylose isomerase-like TIM barrel" evidence="1">
    <location>
        <begin position="42"/>
        <end position="287"/>
    </location>
</feature>
<reference evidence="2 3" key="1">
    <citation type="journal article" date="2012" name="J. Bacteriol.">
        <title>Genome Sequence of Nitratireductor aquibiodomus Strain RA22.</title>
        <authorList>
            <person name="Singh A."/>
            <person name="Jangir P.K."/>
            <person name="Kumari C."/>
            <person name="Sharma R."/>
        </authorList>
    </citation>
    <scope>NUCLEOTIDE SEQUENCE [LARGE SCALE GENOMIC DNA]</scope>
    <source>
        <strain evidence="2 3">RA22</strain>
    </source>
</reference>
<dbReference type="SUPFAM" id="SSF51658">
    <property type="entry name" value="Xylose isomerase-like"/>
    <property type="match status" value="1"/>
</dbReference>
<proteinExistence type="predicted"/>
<dbReference type="EMBL" id="AJXZ01000005">
    <property type="protein sequence ID" value="EIM77430.1"/>
    <property type="molecule type" value="Genomic_DNA"/>
</dbReference>
<evidence type="ECO:0000313" key="2">
    <source>
        <dbReference type="EMBL" id="EIM77430.1"/>
    </source>
</evidence>
<keyword evidence="2" id="KW-0413">Isomerase</keyword>
<dbReference type="STRING" id="204799.GCA_001696575_03750"/>
<dbReference type="PATRIC" id="fig|1189611.3.peg.641"/>
<dbReference type="PANTHER" id="PTHR12110:SF48">
    <property type="entry name" value="BLL3656 PROTEIN"/>
    <property type="match status" value="1"/>
</dbReference>
<gene>
    <name evidence="2" type="ORF">A33O_03128</name>
</gene>
<dbReference type="PANTHER" id="PTHR12110">
    <property type="entry name" value="HYDROXYPYRUVATE ISOMERASE"/>
    <property type="match status" value="1"/>
</dbReference>
<sequence length="295" mass="32126">MDMFSPTGQRAAIPEETSMPATAPFFALNHMSAPNQTISDFFDLAVSLGMRGVEIRNDLQGNAILDGTPAAAMRREAEARGLRILSINALQRFNEWNDTREEEARSLIAYARDCGAEALVLVPVNDGTGQADGERQNNLRIALKALRPLLEDAGIVGLVEPLGFEICSLRLKSEAVEAIASLDAAGTFRLVHDTFHHTLSGEDELFVAETGLVHISGVVDEALAVRDMRDGHRVLVDRSDRLDNVGQISALLSGGFSGPLSFEPFAESVHRTADLKRDLEESMTHIRENALQPRA</sequence>
<dbReference type="GO" id="GO:0016853">
    <property type="term" value="F:isomerase activity"/>
    <property type="evidence" value="ECO:0007669"/>
    <property type="project" value="UniProtKB-KW"/>
</dbReference>
<comment type="caution">
    <text evidence="2">The sequence shown here is derived from an EMBL/GenBank/DDBJ whole genome shotgun (WGS) entry which is preliminary data.</text>
</comment>
<name>I5C6H8_9HYPH</name>
<organism evidence="2 3">
    <name type="scientific">Nitratireductor aquibiodomus RA22</name>
    <dbReference type="NCBI Taxonomy" id="1189611"/>
    <lineage>
        <taxon>Bacteria</taxon>
        <taxon>Pseudomonadati</taxon>
        <taxon>Pseudomonadota</taxon>
        <taxon>Alphaproteobacteria</taxon>
        <taxon>Hyphomicrobiales</taxon>
        <taxon>Phyllobacteriaceae</taxon>
        <taxon>Nitratireductor</taxon>
    </lineage>
</organism>
<dbReference type="PIRSF" id="PIRSF036778">
    <property type="entry name" value="UCP036778"/>
    <property type="match status" value="1"/>
</dbReference>